<reference evidence="5" key="1">
    <citation type="submission" date="2024-02" db="EMBL/GenBank/DDBJ databases">
        <title>Draft genome sequence of new strains in genus Ureaplasma.</title>
        <authorList>
            <person name="Nakajima Y."/>
            <person name="Segawa T."/>
        </authorList>
    </citation>
    <scope>NUCLEOTIDE SEQUENCE [LARGE SCALE GENOMIC DNA]</scope>
    <source>
        <strain evidence="5">OM1</strain>
    </source>
</reference>
<dbReference type="Proteomes" id="UP001449582">
    <property type="component" value="Unassembled WGS sequence"/>
</dbReference>
<evidence type="ECO:0000256" key="3">
    <source>
        <dbReference type="HAMAP-Rule" id="MF_00245"/>
    </source>
</evidence>
<dbReference type="Gene3D" id="1.10.10.10">
    <property type="entry name" value="Winged helix-like DNA-binding domain superfamily/Winged helix DNA-binding domain"/>
    <property type="match status" value="1"/>
</dbReference>
<evidence type="ECO:0000313" key="5">
    <source>
        <dbReference type="EMBL" id="GAA5414787.1"/>
    </source>
</evidence>
<dbReference type="InterPro" id="IPR054831">
    <property type="entry name" value="UPF0122_fam_protein"/>
</dbReference>
<dbReference type="Pfam" id="PF04297">
    <property type="entry name" value="UPF0122"/>
    <property type="match status" value="1"/>
</dbReference>
<sequence>MSNENRFELIELFDYYQTLLTQKQCDYFTAYYFDDFSLAEIAETFQVSRAAVHDALNKITKELVNYEQKLHLHTKAQKRKALIEKVSDSDLKVAFLELEQ</sequence>
<dbReference type="EMBL" id="BAABQM010000003">
    <property type="protein sequence ID" value="GAA5414787.1"/>
    <property type="molecule type" value="Genomic_DNA"/>
</dbReference>
<dbReference type="InterPro" id="IPR036388">
    <property type="entry name" value="WH-like_DNA-bd_sf"/>
</dbReference>
<evidence type="ECO:0000313" key="6">
    <source>
        <dbReference type="Proteomes" id="UP001449582"/>
    </source>
</evidence>
<dbReference type="GO" id="GO:0003677">
    <property type="term" value="F:DNA binding"/>
    <property type="evidence" value="ECO:0007669"/>
    <property type="project" value="UniProtKB-KW"/>
</dbReference>
<name>A0ABP9U751_9BACT</name>
<dbReference type="RefSeq" id="WP_353289947.1">
    <property type="nucleotide sequence ID" value="NZ_BAABQM010000003.1"/>
</dbReference>
<dbReference type="SUPFAM" id="SSF88659">
    <property type="entry name" value="Sigma3 and sigma4 domains of RNA polymerase sigma factors"/>
    <property type="match status" value="1"/>
</dbReference>
<accession>A0ABP9U751</accession>
<protein>
    <recommendedName>
        <fullName evidence="3">UPF0122 protein UREOM_4980</fullName>
    </recommendedName>
</protein>
<gene>
    <name evidence="5" type="ORF">UREOM_4980</name>
</gene>
<keyword evidence="5" id="KW-0238">DNA-binding</keyword>
<dbReference type="PANTHER" id="PTHR40083">
    <property type="entry name" value="UPF0122 PROTEIN CBO2450/CLC_2298"/>
    <property type="match status" value="1"/>
</dbReference>
<comment type="function">
    <text evidence="2 3">Might take part in the signal recognition particle (SRP) pathway. This is inferred from the conservation of its genetic proximity to ftsY/ffh. May be a regulatory protein.</text>
</comment>
<dbReference type="HAMAP" id="MF_00245">
    <property type="entry name" value="UPF0122"/>
    <property type="match status" value="1"/>
</dbReference>
<comment type="caution">
    <text evidence="5">The sequence shown here is derived from an EMBL/GenBank/DDBJ whole genome shotgun (WGS) entry which is preliminary data.</text>
</comment>
<dbReference type="PANTHER" id="PTHR40083:SF1">
    <property type="entry name" value="UPF0122 PROTEIN YLXM"/>
    <property type="match status" value="1"/>
</dbReference>
<comment type="similarity">
    <text evidence="1 3">Belongs to the UPF0122 family.</text>
</comment>
<keyword evidence="6" id="KW-1185">Reference proteome</keyword>
<organism evidence="5 6">
    <name type="scientific">Ureaplasma ceti</name>
    <dbReference type="NCBI Taxonomy" id="3119530"/>
    <lineage>
        <taxon>Bacteria</taxon>
        <taxon>Bacillati</taxon>
        <taxon>Mycoplasmatota</taxon>
        <taxon>Mycoplasmoidales</taxon>
        <taxon>Mycoplasmoidaceae</taxon>
        <taxon>Ureaplasma</taxon>
    </lineage>
</organism>
<proteinExistence type="inferred from homology"/>
<feature type="coiled-coil region" evidence="4">
    <location>
        <begin position="49"/>
        <end position="76"/>
    </location>
</feature>
<evidence type="ECO:0000256" key="2">
    <source>
        <dbReference type="ARBA" id="ARBA00024764"/>
    </source>
</evidence>
<dbReference type="InterPro" id="IPR007394">
    <property type="entry name" value="UPF0122"/>
</dbReference>
<evidence type="ECO:0000256" key="1">
    <source>
        <dbReference type="ARBA" id="ARBA00008720"/>
    </source>
</evidence>
<dbReference type="InterPro" id="IPR013324">
    <property type="entry name" value="RNA_pol_sigma_r3/r4-like"/>
</dbReference>
<dbReference type="NCBIfam" id="NF045758">
    <property type="entry name" value="YlxM"/>
    <property type="match status" value="1"/>
</dbReference>
<keyword evidence="4" id="KW-0175">Coiled coil</keyword>
<evidence type="ECO:0000256" key="4">
    <source>
        <dbReference type="SAM" id="Coils"/>
    </source>
</evidence>